<dbReference type="GO" id="GO:0030313">
    <property type="term" value="C:cell envelope"/>
    <property type="evidence" value="ECO:0007669"/>
    <property type="project" value="UniProtKB-SubCell"/>
</dbReference>
<dbReference type="eggNOG" id="COG2304">
    <property type="taxonomic scope" value="Bacteria"/>
</dbReference>
<dbReference type="InterPro" id="IPR013378">
    <property type="entry name" value="InlB-like_B-rpt"/>
</dbReference>
<evidence type="ECO:0000256" key="3">
    <source>
        <dbReference type="SAM" id="Phobius"/>
    </source>
</evidence>
<dbReference type="HOGENOM" id="CLU_029925_0_0_9"/>
<evidence type="ECO:0000256" key="2">
    <source>
        <dbReference type="SAM" id="MobiDB-lite"/>
    </source>
</evidence>
<protein>
    <submittedName>
        <fullName evidence="5">von Willebrand factor type A domain protein</fullName>
    </submittedName>
</protein>
<dbReference type="Gene3D" id="3.40.50.410">
    <property type="entry name" value="von Willebrand factor, type A domain"/>
    <property type="match status" value="1"/>
</dbReference>
<dbReference type="SUPFAM" id="SSF53300">
    <property type="entry name" value="vWA-like"/>
    <property type="match status" value="1"/>
</dbReference>
<dbReference type="InterPro" id="IPR002035">
    <property type="entry name" value="VWF_A"/>
</dbReference>
<evidence type="ECO:0000256" key="1">
    <source>
        <dbReference type="ARBA" id="ARBA00004196"/>
    </source>
</evidence>
<comment type="caution">
    <text evidence="5">The sequence shown here is derived from an EMBL/GenBank/DDBJ whole genome shotgun (WGS) entry which is preliminary data.</text>
</comment>
<accession>C4G9T2</accession>
<dbReference type="Gene3D" id="2.60.40.4270">
    <property type="entry name" value="Listeria-Bacteroides repeat domain"/>
    <property type="match status" value="1"/>
</dbReference>
<dbReference type="EMBL" id="ACIP02000001">
    <property type="protein sequence ID" value="EEP29379.1"/>
    <property type="molecule type" value="Genomic_DNA"/>
</dbReference>
<dbReference type="Proteomes" id="UP000003494">
    <property type="component" value="Unassembled WGS sequence"/>
</dbReference>
<dbReference type="Pfam" id="PF21426">
    <property type="entry name" value="GBS104-like_Ig"/>
    <property type="match status" value="1"/>
</dbReference>
<dbReference type="STRING" id="626523.GCWU000342_00737"/>
<dbReference type="CDD" id="cd00198">
    <property type="entry name" value="vWFA"/>
    <property type="match status" value="1"/>
</dbReference>
<name>C4G9T2_9FIRM</name>
<evidence type="ECO:0000313" key="5">
    <source>
        <dbReference type="EMBL" id="EEP29379.1"/>
    </source>
</evidence>
<dbReference type="InterPro" id="IPR042229">
    <property type="entry name" value="Listeria/Bacterioides_rpt_sf"/>
</dbReference>
<keyword evidence="3" id="KW-0812">Transmembrane</keyword>
<evidence type="ECO:0000259" key="4">
    <source>
        <dbReference type="PROSITE" id="PS50234"/>
    </source>
</evidence>
<dbReference type="InterPro" id="IPR049319">
    <property type="entry name" value="GBS104-like_Ig"/>
</dbReference>
<reference evidence="5" key="1">
    <citation type="submission" date="2009-04" db="EMBL/GenBank/DDBJ databases">
        <authorList>
            <person name="Weinstock G."/>
            <person name="Sodergren E."/>
            <person name="Clifton S."/>
            <person name="Fulton L."/>
            <person name="Fulton B."/>
            <person name="Courtney L."/>
            <person name="Fronick C."/>
            <person name="Harrison M."/>
            <person name="Strong C."/>
            <person name="Farmer C."/>
            <person name="Delahaunty K."/>
            <person name="Markovic C."/>
            <person name="Hall O."/>
            <person name="Minx P."/>
            <person name="Tomlinson C."/>
            <person name="Mitreva M."/>
            <person name="Nelson J."/>
            <person name="Hou S."/>
            <person name="Wollam A."/>
            <person name="Pepin K.H."/>
            <person name="Johnson M."/>
            <person name="Bhonagiri V."/>
            <person name="Nash W.E."/>
            <person name="Warren W."/>
            <person name="Chinwalla A."/>
            <person name="Mardis E.R."/>
            <person name="Wilson R.K."/>
        </authorList>
    </citation>
    <scope>NUCLEOTIDE SEQUENCE [LARGE SCALE GENOMIC DNA]</scope>
    <source>
        <strain evidence="5">DSM 14600</strain>
    </source>
</reference>
<sequence length="625" mass="68412">MLLSLMPARIARAGESDKLQKTAEELDESDESKVTLSFPGKQDALASDVVFVLDKSGASAQEDIYAQARKFLENIKSTAQEKGLNIKVGVVLFNRIGNVKQPLTDVVTGYTAIIDAMNSRVSMGTNMHAGLLAAQKMLDDDTEVLSSNKHVVLISDGATYLYSKGGDYTSAYTRSFGNPANQTNPNTGRPFTNSSDKKGGIWEWQSREYNLPNNFKTFGDGSNFVFSQAMTSPAKLGELLTYYYKNDQDPAKNWSQYEYVYDISSAYLGMGRKMTPINHEAPANIEVAMWSADQTFQNMYSKGYDMNVYFKNAADFDGSNFLKYLARHSNNGELNTDFSELQKNLLDKIAADSYVEDVIGQAFDFVNEADKISLRVGTEQLAIEKISDNQYGFGKKADGTYRFTLSYQPGVSEKFVLHFGEAIYPQAPVTLSYHVKLVSTPVTPGVHELQTNESAVLHPVDGNGVAGQEMIFPVPAVKKVINKVTFVNDAATHAVVSVEENKAINMDRLTSQSMPADPVKEGFVFKEWNTKKDGTGIAFTGDTVVREDITVYAIYRANTVTDNKTVAKGLDGASDTKKPAVTRSVKSGAVKTSDLAGIPLYAGLSGAAGICVLFLAVRKKKSVKK</sequence>
<feature type="domain" description="VWFA" evidence="4">
    <location>
        <begin position="48"/>
        <end position="157"/>
    </location>
</feature>
<organism evidence="5 6">
    <name type="scientific">Shuttleworthella satelles DSM 14600</name>
    <dbReference type="NCBI Taxonomy" id="626523"/>
    <lineage>
        <taxon>Bacteria</taxon>
        <taxon>Bacillati</taxon>
        <taxon>Bacillota</taxon>
        <taxon>Clostridia</taxon>
        <taxon>Lachnospirales</taxon>
        <taxon>Lachnospiraceae</taxon>
        <taxon>Shuttleworthella</taxon>
    </lineage>
</organism>
<dbReference type="RefSeq" id="WP_006905767.1">
    <property type="nucleotide sequence ID" value="NZ_GG665866.1"/>
</dbReference>
<evidence type="ECO:0000313" key="6">
    <source>
        <dbReference type="Proteomes" id="UP000003494"/>
    </source>
</evidence>
<keyword evidence="6" id="KW-1185">Reference proteome</keyword>
<dbReference type="AlphaFoldDB" id="C4G9T2"/>
<keyword evidence="3" id="KW-1133">Transmembrane helix</keyword>
<feature type="region of interest" description="Disordered" evidence="2">
    <location>
        <begin position="177"/>
        <end position="197"/>
    </location>
</feature>
<feature type="transmembrane region" description="Helical" evidence="3">
    <location>
        <begin position="598"/>
        <end position="617"/>
    </location>
</feature>
<dbReference type="Pfam" id="PF00092">
    <property type="entry name" value="VWA"/>
    <property type="match status" value="1"/>
</dbReference>
<proteinExistence type="predicted"/>
<dbReference type="PROSITE" id="PS50234">
    <property type="entry name" value="VWFA"/>
    <property type="match status" value="1"/>
</dbReference>
<dbReference type="InterPro" id="IPR036465">
    <property type="entry name" value="vWFA_dom_sf"/>
</dbReference>
<feature type="compositionally biased region" description="Polar residues" evidence="2">
    <location>
        <begin position="177"/>
        <end position="194"/>
    </location>
</feature>
<keyword evidence="3" id="KW-0472">Membrane</keyword>
<gene>
    <name evidence="5" type="ORF">GCWU000342_00737</name>
</gene>
<comment type="subcellular location">
    <subcellularLocation>
        <location evidence="1">Cell envelope</location>
    </subcellularLocation>
</comment>
<dbReference type="Pfam" id="PF09479">
    <property type="entry name" value="Flg_new"/>
    <property type="match status" value="1"/>
</dbReference>